<keyword evidence="3 5" id="KW-1133">Transmembrane helix</keyword>
<dbReference type="Proteomes" id="UP000539075">
    <property type="component" value="Unassembled WGS sequence"/>
</dbReference>
<dbReference type="EMBL" id="JACHGO010000005">
    <property type="protein sequence ID" value="MBB5143942.1"/>
    <property type="molecule type" value="Genomic_DNA"/>
</dbReference>
<sequence>MIQHNVGPVDGLAYYTQSLLAWWPQKVAISAVVGGCTQFFGGDVVLVWMVCAMWAADFAFGLTEALRRGRFSCRLFGRGVLKLPTYCLYLALVGAVSVSLSRSMGISLPLLDMFCAYLLATDAVSVMGHMIRLGLPVPRTLRRVILRGQAKIQHSVETLFDDHGGQ</sequence>
<evidence type="ECO:0000256" key="5">
    <source>
        <dbReference type="SAM" id="Phobius"/>
    </source>
</evidence>
<feature type="transmembrane region" description="Helical" evidence="5">
    <location>
        <begin position="116"/>
        <end position="135"/>
    </location>
</feature>
<dbReference type="InterPro" id="IPR006480">
    <property type="entry name" value="Phage_holin_4_1"/>
</dbReference>
<comment type="caution">
    <text evidence="6">The sequence shown here is derived from an EMBL/GenBank/DDBJ whole genome shotgun (WGS) entry which is preliminary data.</text>
</comment>
<feature type="transmembrane region" description="Helical" evidence="5">
    <location>
        <begin position="86"/>
        <end position="104"/>
    </location>
</feature>
<protein>
    <submittedName>
        <fullName evidence="6">Phage-related holin</fullName>
    </submittedName>
</protein>
<evidence type="ECO:0000313" key="7">
    <source>
        <dbReference type="Proteomes" id="UP000539075"/>
    </source>
</evidence>
<comment type="subcellular location">
    <subcellularLocation>
        <location evidence="1">Membrane</location>
        <topology evidence="1">Multi-pass membrane protein</topology>
    </subcellularLocation>
</comment>
<name>A0A7W8FHJ9_9BACT</name>
<evidence type="ECO:0000256" key="1">
    <source>
        <dbReference type="ARBA" id="ARBA00004141"/>
    </source>
</evidence>
<organism evidence="6 7">
    <name type="scientific">Desulfovibrio intestinalis</name>
    <dbReference type="NCBI Taxonomy" id="58621"/>
    <lineage>
        <taxon>Bacteria</taxon>
        <taxon>Pseudomonadati</taxon>
        <taxon>Thermodesulfobacteriota</taxon>
        <taxon>Desulfovibrionia</taxon>
        <taxon>Desulfovibrionales</taxon>
        <taxon>Desulfovibrionaceae</taxon>
        <taxon>Desulfovibrio</taxon>
    </lineage>
</organism>
<accession>A0A7W8FHJ9</accession>
<keyword evidence="7" id="KW-1185">Reference proteome</keyword>
<evidence type="ECO:0000256" key="2">
    <source>
        <dbReference type="ARBA" id="ARBA00022692"/>
    </source>
</evidence>
<evidence type="ECO:0000256" key="3">
    <source>
        <dbReference type="ARBA" id="ARBA00022989"/>
    </source>
</evidence>
<keyword evidence="2 5" id="KW-0812">Transmembrane</keyword>
<evidence type="ECO:0000313" key="6">
    <source>
        <dbReference type="EMBL" id="MBB5143942.1"/>
    </source>
</evidence>
<dbReference type="Pfam" id="PF05105">
    <property type="entry name" value="Phage_holin_4_1"/>
    <property type="match status" value="1"/>
</dbReference>
<feature type="transmembrane region" description="Helical" evidence="5">
    <location>
        <begin position="45"/>
        <end position="66"/>
    </location>
</feature>
<dbReference type="GO" id="GO:0016020">
    <property type="term" value="C:membrane"/>
    <property type="evidence" value="ECO:0007669"/>
    <property type="project" value="UniProtKB-SubCell"/>
</dbReference>
<reference evidence="6 7" key="1">
    <citation type="submission" date="2020-08" db="EMBL/GenBank/DDBJ databases">
        <title>Genomic Encyclopedia of Type Strains, Phase IV (KMG-IV): sequencing the most valuable type-strain genomes for metagenomic binning, comparative biology and taxonomic classification.</title>
        <authorList>
            <person name="Goeker M."/>
        </authorList>
    </citation>
    <scope>NUCLEOTIDE SEQUENCE [LARGE SCALE GENOMIC DNA]</scope>
    <source>
        <strain evidence="6 7">DSM 11275</strain>
    </source>
</reference>
<gene>
    <name evidence="6" type="ORF">HNQ38_002042</name>
</gene>
<proteinExistence type="predicted"/>
<evidence type="ECO:0000256" key="4">
    <source>
        <dbReference type="ARBA" id="ARBA00023136"/>
    </source>
</evidence>
<keyword evidence="4 5" id="KW-0472">Membrane</keyword>
<dbReference type="RefSeq" id="WP_183719911.1">
    <property type="nucleotide sequence ID" value="NZ_JACHGO010000005.1"/>
</dbReference>
<dbReference type="AlphaFoldDB" id="A0A7W8FHJ9"/>